<feature type="transmembrane region" description="Helical" evidence="1">
    <location>
        <begin position="282"/>
        <end position="302"/>
    </location>
</feature>
<reference evidence="2" key="1">
    <citation type="submission" date="2020-05" db="EMBL/GenBank/DDBJ databases">
        <authorList>
            <person name="Chiriac C."/>
            <person name="Salcher M."/>
            <person name="Ghai R."/>
            <person name="Kavagutti S V."/>
        </authorList>
    </citation>
    <scope>NUCLEOTIDE SEQUENCE</scope>
</reference>
<feature type="transmembrane region" description="Helical" evidence="1">
    <location>
        <begin position="497"/>
        <end position="515"/>
    </location>
</feature>
<evidence type="ECO:0000313" key="2">
    <source>
        <dbReference type="EMBL" id="CAB4946398.1"/>
    </source>
</evidence>
<keyword evidence="1" id="KW-1133">Transmembrane helix</keyword>
<dbReference type="AlphaFoldDB" id="A0A6J7JRK5"/>
<gene>
    <name evidence="2" type="ORF">UFOPK3828_00126</name>
</gene>
<organism evidence="2">
    <name type="scientific">freshwater metagenome</name>
    <dbReference type="NCBI Taxonomy" id="449393"/>
    <lineage>
        <taxon>unclassified sequences</taxon>
        <taxon>metagenomes</taxon>
        <taxon>ecological metagenomes</taxon>
    </lineage>
</organism>
<proteinExistence type="predicted"/>
<feature type="transmembrane region" description="Helical" evidence="1">
    <location>
        <begin position="243"/>
        <end position="270"/>
    </location>
</feature>
<feature type="transmembrane region" description="Helical" evidence="1">
    <location>
        <begin position="363"/>
        <end position="379"/>
    </location>
</feature>
<evidence type="ECO:0000256" key="1">
    <source>
        <dbReference type="SAM" id="Phobius"/>
    </source>
</evidence>
<dbReference type="EMBL" id="CAFBNP010000010">
    <property type="protein sequence ID" value="CAB4946398.1"/>
    <property type="molecule type" value="Genomic_DNA"/>
</dbReference>
<protein>
    <submittedName>
        <fullName evidence="2">Unannotated protein</fullName>
    </submittedName>
</protein>
<keyword evidence="1" id="KW-0472">Membrane</keyword>
<feature type="transmembrane region" description="Helical" evidence="1">
    <location>
        <begin position="433"/>
        <end position="454"/>
    </location>
</feature>
<feature type="transmembrane region" description="Helical" evidence="1">
    <location>
        <begin position="466"/>
        <end position="485"/>
    </location>
</feature>
<feature type="transmembrane region" description="Helical" evidence="1">
    <location>
        <begin position="411"/>
        <end position="427"/>
    </location>
</feature>
<feature type="transmembrane region" description="Helical" evidence="1">
    <location>
        <begin position="126"/>
        <end position="143"/>
    </location>
</feature>
<name>A0A6J7JRK5_9ZZZZ</name>
<accession>A0A6J7JRK5</accession>
<keyword evidence="1" id="KW-0812">Transmembrane</keyword>
<sequence length="526" mass="56791">MVSKFKRALALLALLFVISPSAASAVEIPLLTWERGQLQEVVLGGQAASENWKVELQGNGITGLEFKKSSLNKQGFAVYSLVIPEDIPLGGYSIVAIDNTQQFNVVAGVNLIGSTGYKITKQPLELAYVIAIFVFLTSIISALRARKYSKISFVSTQAGPEESVHFAAVGASFLKRVSSAPYRIRVRALDGLPNSLLRFLLLRDGELVHRLSHNLYSLLPIAGFLAGVVAVNETERAGGIGSAGLAIFIAVAVIGIFDAYSGFAAVLGFWLTELLIGNISSFRDILIMISVGISWLLPVLFASIMQTAIAKDFHDDVKGEPTFGFRLLGIIGASFAGGAVFYLGQKLANSVLVNFGEMRNVSALAITVVITTLIIRGILDETILNADTNQHLRDESHPEEITISRVSSPRMALAIFAIAVGFSFIWTESAAKSLIIALIFTAPYLVLLVRFNEINSKLLGKSKRNILIESFLATGISFLIFNQVSNLPLLSQEKAQWFLILAGIPGIVHAIYSAACDSSDRQEIIA</sequence>
<feature type="transmembrane region" description="Helical" evidence="1">
    <location>
        <begin position="323"/>
        <end position="343"/>
    </location>
</feature>